<evidence type="ECO:0000256" key="3">
    <source>
        <dbReference type="ARBA" id="ARBA00022478"/>
    </source>
</evidence>
<dbReference type="PROSITE" id="PS01166">
    <property type="entry name" value="RNA_POL_BETA"/>
    <property type="match status" value="1"/>
</dbReference>
<dbReference type="Gene3D" id="2.40.270.10">
    <property type="entry name" value="DNA-directed RNA polymerase, subunit 2, domain 6"/>
    <property type="match status" value="1"/>
</dbReference>
<comment type="subcellular location">
    <subcellularLocation>
        <location evidence="1">Nucleus</location>
    </subcellularLocation>
</comment>
<evidence type="ECO:0000256" key="8">
    <source>
        <dbReference type="ARBA" id="ARBA00022833"/>
    </source>
</evidence>
<comment type="similarity">
    <text evidence="2 11">Belongs to the RNA polymerase beta chain family.</text>
</comment>
<dbReference type="GO" id="GO:0008270">
    <property type="term" value="F:zinc ion binding"/>
    <property type="evidence" value="ECO:0007669"/>
    <property type="project" value="UniProtKB-KW"/>
</dbReference>
<evidence type="ECO:0000256" key="13">
    <source>
        <dbReference type="SAM" id="MobiDB-lite"/>
    </source>
</evidence>
<keyword evidence="3 12" id="KW-0240">DNA-directed RNA polymerase</keyword>
<dbReference type="InterPro" id="IPR007641">
    <property type="entry name" value="RNA_pol_Rpb2_7"/>
</dbReference>
<feature type="region of interest" description="Disordered" evidence="13">
    <location>
        <begin position="1058"/>
        <end position="1078"/>
    </location>
</feature>
<evidence type="ECO:0000259" key="17">
    <source>
        <dbReference type="Pfam" id="PF04563"/>
    </source>
</evidence>
<dbReference type="GO" id="GO:0032549">
    <property type="term" value="F:ribonucleoside binding"/>
    <property type="evidence" value="ECO:0007669"/>
    <property type="project" value="InterPro"/>
</dbReference>
<dbReference type="Gene3D" id="3.90.1800.10">
    <property type="entry name" value="RNA polymerase alpha subunit dimerisation domain"/>
    <property type="match status" value="1"/>
</dbReference>
<evidence type="ECO:0000256" key="10">
    <source>
        <dbReference type="ARBA" id="ARBA00023242"/>
    </source>
</evidence>
<dbReference type="GO" id="GO:0005634">
    <property type="term" value="C:nucleus"/>
    <property type="evidence" value="ECO:0007669"/>
    <property type="project" value="UniProtKB-SubCell"/>
</dbReference>
<keyword evidence="4 12" id="KW-0808">Transferase</keyword>
<dbReference type="Pfam" id="PF04563">
    <property type="entry name" value="RNA_pol_Rpb2_1"/>
    <property type="match status" value="1"/>
</dbReference>
<dbReference type="CDD" id="cd00653">
    <property type="entry name" value="RNA_pol_B_RPB2"/>
    <property type="match status" value="1"/>
</dbReference>
<evidence type="ECO:0000256" key="6">
    <source>
        <dbReference type="ARBA" id="ARBA00022723"/>
    </source>
</evidence>
<dbReference type="InterPro" id="IPR007121">
    <property type="entry name" value="RNA_pol_bsu_CS"/>
</dbReference>
<dbReference type="PANTHER" id="PTHR20856">
    <property type="entry name" value="DNA-DIRECTED RNA POLYMERASE I SUBUNIT 2"/>
    <property type="match status" value="1"/>
</dbReference>
<dbReference type="InterPro" id="IPR037034">
    <property type="entry name" value="RNA_pol_Rpb2_2_sf"/>
</dbReference>
<dbReference type="EC" id="2.7.7.6" evidence="12"/>
<dbReference type="Pfam" id="PF04565">
    <property type="entry name" value="RNA_pol_Rpb2_3"/>
    <property type="match status" value="1"/>
</dbReference>
<name>A0AAD1UQ84_EUPCR</name>
<dbReference type="InterPro" id="IPR037033">
    <property type="entry name" value="DNA-dir_RNAP_su2_hyb_sf"/>
</dbReference>
<dbReference type="FunFam" id="3.90.1100.10:FF:000008">
    <property type="entry name" value="DNA-directed RNA polymerase subunit beta"/>
    <property type="match status" value="1"/>
</dbReference>
<evidence type="ECO:0000313" key="21">
    <source>
        <dbReference type="Proteomes" id="UP001295684"/>
    </source>
</evidence>
<keyword evidence="21" id="KW-1185">Reference proteome</keyword>
<comment type="catalytic activity">
    <reaction evidence="12">
        <text>RNA(n) + a ribonucleoside 5'-triphosphate = RNA(n+1) + diphosphate</text>
        <dbReference type="Rhea" id="RHEA:21248"/>
        <dbReference type="Rhea" id="RHEA-COMP:14527"/>
        <dbReference type="Rhea" id="RHEA-COMP:17342"/>
        <dbReference type="ChEBI" id="CHEBI:33019"/>
        <dbReference type="ChEBI" id="CHEBI:61557"/>
        <dbReference type="ChEBI" id="CHEBI:140395"/>
        <dbReference type="EC" id="2.7.7.6"/>
    </reaction>
</comment>
<feature type="domain" description="RNA polymerase beta subunit protrusion" evidence="17">
    <location>
        <begin position="53"/>
        <end position="431"/>
    </location>
</feature>
<proteinExistence type="inferred from homology"/>
<dbReference type="EMBL" id="CAMPGE010012348">
    <property type="protein sequence ID" value="CAI2371120.1"/>
    <property type="molecule type" value="Genomic_DNA"/>
</dbReference>
<comment type="caution">
    <text evidence="20">The sequence shown here is derived from an EMBL/GenBank/DDBJ whole genome shotgun (WGS) entry which is preliminary data.</text>
</comment>
<feature type="domain" description="DNA-directed RNA polymerase I subunit RPA2" evidence="19">
    <location>
        <begin position="594"/>
        <end position="657"/>
    </location>
</feature>
<feature type="domain" description="DNA-directed RNA polymerase subunit 2 hybrid-binding" evidence="14">
    <location>
        <begin position="706"/>
        <end position="1076"/>
    </location>
</feature>
<evidence type="ECO:0000256" key="4">
    <source>
        <dbReference type="ARBA" id="ARBA00022679"/>
    </source>
</evidence>
<keyword evidence="10" id="KW-0539">Nucleus</keyword>
<dbReference type="Proteomes" id="UP001295684">
    <property type="component" value="Unassembled WGS sequence"/>
</dbReference>
<evidence type="ECO:0000259" key="14">
    <source>
        <dbReference type="Pfam" id="PF00562"/>
    </source>
</evidence>
<dbReference type="SUPFAM" id="SSF64484">
    <property type="entry name" value="beta and beta-prime subunits of DNA dependent RNA-polymerase"/>
    <property type="match status" value="1"/>
</dbReference>
<evidence type="ECO:0000256" key="1">
    <source>
        <dbReference type="ARBA" id="ARBA00004123"/>
    </source>
</evidence>
<sequence>MESTILDDLTQYWNKKVNSEEENLKNEHVNHSDNLQEKFKFDKKEISKVHKNIAKHHIDAFDFALGTCLERACKYMLPFEYIVPQEYEKVGFKKLTLWYESFTIGKPTHSDIQMENPEIYPSECRQRGITYAAPLFANISRKFDDEMNDRIKIKLGEIPVMIGSKFCNLHGFNEKQLVQKGEDMAEFGGQFLINGNEKVIRMLIVPKRNYPVVFTRSKFVTRGKDFTSYACQMRCVRDDLTAQTITLHYLSDGSISLRFLYQKQEFLVPIIILLKGLKNCTDREIYEQIVKGNFKQKQISDRVEAILAQGKNLNLYDSNQSKALIGSRFRVVLAGVNEEMSDIEVGDLFLTKYICIHTSSYESKFNTLLLMINKLYSAVSDETELDNLDSVAHHDTLLGGHIYQQILAENLFDALHINLRARINKEIKKDTFDAQKFRDINTTTRLIEASGAIGKRMENFLATGNLISRTNLDLMQTSGFCIIADKLNNIRYLSHFRSIHRGQYFAEQKTTSVRKLLPESWGYLCPVHTPDGAPCGLLNHISMSCVPLGSEETEIDMNNLKSVLSELGMLSITSDLCLNYKSTYYPVMFDGIVLGYVSKETGESFVRSLRFLKCTQSKPEYNIPRTLEIAFLSFSGYERNLQWPGIFLHTTPARFTRPVKNIEFNCIEWISPLEQMNLNIACLEDDIVPETTHQELDPINILSIIASVGVFAEYNQSPRNMYQCQMAKQTMGTPYHNHQYRTDNKVYKILFPQRPIVKTRTQTDFDIEEYPSGTNAVVAVLSYTGYDIEDAMIINKSSYERGFGHGSVYKSYSHQINESMNQSTGGVKSGPKYKLLRNSKASKKAQRDLETVDKDGLPKIGRLMSKGDPERVVFDTLKRKTKTAKYKDTEKARIETVRLCGNDNSNPDNITVNTTIRYSRNPVIGDKFSSRHGQKGVLSVLWPQIDMPFTESGITPDLIINPHAFPSRMTMGMLIESMAAKSGSLRGEFKTVETFQKYEGDDIVDHFGKELLKNGYNYYGNEVMYSGIYGTPLKVDIFIGVVYYQRLRHMVSDKSQARSTGANDVLTHQPVKGRKKGGGIRFGEMERDSMLAHGASYCLNDRLFRSSDYSEGFVCQKCGSVLSCYVNRAIMKNKSFMPLGLDENEGEGVQDDEDDIHMNEKAICKVCNKEGNCKKVAMPFVLRYMTNELASMGIKLQYSVRDF</sequence>
<dbReference type="GO" id="GO:0006351">
    <property type="term" value="P:DNA-templated transcription"/>
    <property type="evidence" value="ECO:0007669"/>
    <property type="project" value="InterPro"/>
</dbReference>
<dbReference type="AlphaFoldDB" id="A0AAD1UQ84"/>
<evidence type="ECO:0000256" key="11">
    <source>
        <dbReference type="RuleBase" id="RU000434"/>
    </source>
</evidence>
<dbReference type="InterPro" id="IPR007645">
    <property type="entry name" value="RNA_pol_Rpb2_3"/>
</dbReference>
<evidence type="ECO:0000259" key="19">
    <source>
        <dbReference type="Pfam" id="PF06883"/>
    </source>
</evidence>
<dbReference type="GO" id="GO:0003677">
    <property type="term" value="F:DNA binding"/>
    <property type="evidence" value="ECO:0007669"/>
    <property type="project" value="InterPro"/>
</dbReference>
<accession>A0AAD1UQ84</accession>
<dbReference type="FunFam" id="3.90.1800.10:FF:000004">
    <property type="entry name" value="DNA-directed RNA polymerase subunit beta"/>
    <property type="match status" value="1"/>
</dbReference>
<keyword evidence="7" id="KW-0863">Zinc-finger</keyword>
<keyword evidence="5 12" id="KW-0548">Nucleotidyltransferase</keyword>
<protein>
    <recommendedName>
        <fullName evidence="12">DNA-directed RNA polymerase subunit beta</fullName>
        <ecNumber evidence="12">2.7.7.6</ecNumber>
    </recommendedName>
</protein>
<feature type="domain" description="RNA polymerase Rpb2" evidence="18">
    <location>
        <begin position="483"/>
        <end position="545"/>
    </location>
</feature>
<organism evidence="20 21">
    <name type="scientific">Euplotes crassus</name>
    <dbReference type="NCBI Taxonomy" id="5936"/>
    <lineage>
        <taxon>Eukaryota</taxon>
        <taxon>Sar</taxon>
        <taxon>Alveolata</taxon>
        <taxon>Ciliophora</taxon>
        <taxon>Intramacronucleata</taxon>
        <taxon>Spirotrichea</taxon>
        <taxon>Hypotrichia</taxon>
        <taxon>Euplotida</taxon>
        <taxon>Euplotidae</taxon>
        <taxon>Moneuplotes</taxon>
    </lineage>
</organism>
<evidence type="ECO:0000256" key="12">
    <source>
        <dbReference type="RuleBase" id="RU363031"/>
    </source>
</evidence>
<dbReference type="InterPro" id="IPR007642">
    <property type="entry name" value="RNA_pol_Rpb2_2"/>
</dbReference>
<dbReference type="Pfam" id="PF04560">
    <property type="entry name" value="RNA_pol_Rpb2_7"/>
    <property type="match status" value="1"/>
</dbReference>
<dbReference type="Pfam" id="PF00562">
    <property type="entry name" value="RNA_pol_Rpb2_6"/>
    <property type="match status" value="1"/>
</dbReference>
<evidence type="ECO:0000256" key="9">
    <source>
        <dbReference type="ARBA" id="ARBA00023163"/>
    </source>
</evidence>
<dbReference type="GO" id="GO:0003899">
    <property type="term" value="F:DNA-directed RNA polymerase activity"/>
    <property type="evidence" value="ECO:0007669"/>
    <property type="project" value="UniProtKB-EC"/>
</dbReference>
<dbReference type="InterPro" id="IPR015712">
    <property type="entry name" value="DNA-dir_RNA_pol_su2"/>
</dbReference>
<feature type="domain" description="RNA polymerase Rpb2" evidence="15">
    <location>
        <begin position="1078"/>
        <end position="1198"/>
    </location>
</feature>
<dbReference type="Pfam" id="PF06883">
    <property type="entry name" value="RNA_pol_Rpa2_4"/>
    <property type="match status" value="1"/>
</dbReference>
<evidence type="ECO:0000259" key="16">
    <source>
        <dbReference type="Pfam" id="PF04561"/>
    </source>
</evidence>
<evidence type="ECO:0000259" key="15">
    <source>
        <dbReference type="Pfam" id="PF04560"/>
    </source>
</evidence>
<dbReference type="Gene3D" id="3.90.1110.10">
    <property type="entry name" value="RNA polymerase Rpb2, domain 2"/>
    <property type="match status" value="1"/>
</dbReference>
<dbReference type="InterPro" id="IPR014724">
    <property type="entry name" value="RNA_pol_RPB2_OB-fold"/>
</dbReference>
<dbReference type="InterPro" id="IPR007120">
    <property type="entry name" value="DNA-dir_RNAP_su2_dom"/>
</dbReference>
<dbReference type="GO" id="GO:0000428">
    <property type="term" value="C:DNA-directed RNA polymerase complex"/>
    <property type="evidence" value="ECO:0007669"/>
    <property type="project" value="UniProtKB-KW"/>
</dbReference>
<evidence type="ECO:0000256" key="7">
    <source>
        <dbReference type="ARBA" id="ARBA00022771"/>
    </source>
</evidence>
<evidence type="ECO:0000313" key="20">
    <source>
        <dbReference type="EMBL" id="CAI2371120.1"/>
    </source>
</evidence>
<evidence type="ECO:0000259" key="18">
    <source>
        <dbReference type="Pfam" id="PF04565"/>
    </source>
</evidence>
<dbReference type="Gene3D" id="2.40.50.150">
    <property type="match status" value="1"/>
</dbReference>
<evidence type="ECO:0000256" key="5">
    <source>
        <dbReference type="ARBA" id="ARBA00022695"/>
    </source>
</evidence>
<dbReference type="InterPro" id="IPR009674">
    <property type="entry name" value="Rpa2_dom_4"/>
</dbReference>
<dbReference type="FunFam" id="2.40.270.10:FF:000011">
    <property type="entry name" value="DNA-directed RNA polymerase subunit beta"/>
    <property type="match status" value="1"/>
</dbReference>
<keyword evidence="8" id="KW-0862">Zinc</keyword>
<comment type="function">
    <text evidence="12">DNA-dependent RNA polymerase catalyzes the transcription of DNA into RNA using the four ribonucleoside triphosphates as substrates.</text>
</comment>
<gene>
    <name evidence="20" type="ORF">ECRASSUSDP1_LOCUS12440</name>
</gene>
<keyword evidence="9 12" id="KW-0804">Transcription</keyword>
<dbReference type="InterPro" id="IPR007644">
    <property type="entry name" value="RNA_pol_bsu_protrusion"/>
</dbReference>
<dbReference type="Gene3D" id="3.90.1100.10">
    <property type="match status" value="2"/>
</dbReference>
<feature type="domain" description="RNA polymerase Rpb2" evidence="16">
    <location>
        <begin position="229"/>
        <end position="393"/>
    </location>
</feature>
<evidence type="ECO:0000256" key="2">
    <source>
        <dbReference type="ARBA" id="ARBA00006835"/>
    </source>
</evidence>
<reference evidence="20" key="1">
    <citation type="submission" date="2023-07" db="EMBL/GenBank/DDBJ databases">
        <authorList>
            <consortium name="AG Swart"/>
            <person name="Singh M."/>
            <person name="Singh A."/>
            <person name="Seah K."/>
            <person name="Emmerich C."/>
        </authorList>
    </citation>
    <scope>NUCLEOTIDE SEQUENCE</scope>
    <source>
        <strain evidence="20">DP1</strain>
    </source>
</reference>
<dbReference type="Pfam" id="PF04561">
    <property type="entry name" value="RNA_pol_Rpb2_2"/>
    <property type="match status" value="1"/>
</dbReference>
<keyword evidence="6" id="KW-0479">Metal-binding</keyword>